<dbReference type="Pfam" id="PF00563">
    <property type="entry name" value="EAL"/>
    <property type="match status" value="1"/>
</dbReference>
<dbReference type="CDD" id="cd01949">
    <property type="entry name" value="GGDEF"/>
    <property type="match status" value="1"/>
</dbReference>
<feature type="region of interest" description="Disordered" evidence="1">
    <location>
        <begin position="666"/>
        <end position="692"/>
    </location>
</feature>
<dbReference type="PANTHER" id="PTHR44757:SF2">
    <property type="entry name" value="BIOFILM ARCHITECTURE MAINTENANCE PROTEIN MBAA"/>
    <property type="match status" value="1"/>
</dbReference>
<feature type="transmembrane region" description="Helical" evidence="2">
    <location>
        <begin position="146"/>
        <end position="164"/>
    </location>
</feature>
<feature type="transmembrane region" description="Helical" evidence="2">
    <location>
        <begin position="78"/>
        <end position="101"/>
    </location>
</feature>
<dbReference type="CDD" id="cd01948">
    <property type="entry name" value="EAL"/>
    <property type="match status" value="1"/>
</dbReference>
<dbReference type="InterPro" id="IPR001633">
    <property type="entry name" value="EAL_dom"/>
</dbReference>
<dbReference type="Pfam" id="PF00990">
    <property type="entry name" value="GGDEF"/>
    <property type="match status" value="1"/>
</dbReference>
<evidence type="ECO:0000259" key="4">
    <source>
        <dbReference type="PROSITE" id="PS50887"/>
    </source>
</evidence>
<dbReference type="Gene3D" id="3.20.20.450">
    <property type="entry name" value="EAL domain"/>
    <property type="match status" value="1"/>
</dbReference>
<dbReference type="AlphaFoldDB" id="A0A4Y8RNT9"/>
<dbReference type="Gene3D" id="3.30.70.270">
    <property type="match status" value="1"/>
</dbReference>
<feature type="transmembrane region" description="Helical" evidence="2">
    <location>
        <begin position="54"/>
        <end position="72"/>
    </location>
</feature>
<feature type="domain" description="GGDEF" evidence="4">
    <location>
        <begin position="270"/>
        <end position="401"/>
    </location>
</feature>
<evidence type="ECO:0000313" key="5">
    <source>
        <dbReference type="EMBL" id="TFF25006.1"/>
    </source>
</evidence>
<evidence type="ECO:0000313" key="6">
    <source>
        <dbReference type="Proteomes" id="UP000298179"/>
    </source>
</evidence>
<dbReference type="OrthoDB" id="9814202at2"/>
<evidence type="ECO:0000256" key="2">
    <source>
        <dbReference type="SAM" id="Phobius"/>
    </source>
</evidence>
<dbReference type="PROSITE" id="PS50887">
    <property type="entry name" value="GGDEF"/>
    <property type="match status" value="1"/>
</dbReference>
<evidence type="ECO:0000259" key="3">
    <source>
        <dbReference type="PROSITE" id="PS50883"/>
    </source>
</evidence>
<keyword evidence="2" id="KW-0812">Transmembrane</keyword>
<dbReference type="NCBIfam" id="TIGR00254">
    <property type="entry name" value="GGDEF"/>
    <property type="match status" value="1"/>
</dbReference>
<keyword evidence="6" id="KW-1185">Reference proteome</keyword>
<dbReference type="PROSITE" id="PS50883">
    <property type="entry name" value="EAL"/>
    <property type="match status" value="1"/>
</dbReference>
<organism evidence="5 6">
    <name type="scientific">Jiella endophytica</name>
    <dbReference type="NCBI Taxonomy" id="2558362"/>
    <lineage>
        <taxon>Bacteria</taxon>
        <taxon>Pseudomonadati</taxon>
        <taxon>Pseudomonadota</taxon>
        <taxon>Alphaproteobacteria</taxon>
        <taxon>Hyphomicrobiales</taxon>
        <taxon>Aurantimonadaceae</taxon>
        <taxon>Jiella</taxon>
    </lineage>
</organism>
<dbReference type="Proteomes" id="UP000298179">
    <property type="component" value="Unassembled WGS sequence"/>
</dbReference>
<dbReference type="PANTHER" id="PTHR44757">
    <property type="entry name" value="DIGUANYLATE CYCLASE DGCP"/>
    <property type="match status" value="1"/>
</dbReference>
<reference evidence="5 6" key="1">
    <citation type="submission" date="2019-03" db="EMBL/GenBank/DDBJ databases">
        <title>Jiella endophytica sp. nov., a novel endophytic bacterium isolated from root of Ficus microcarpa Linn. f.</title>
        <authorList>
            <person name="Tuo L."/>
        </authorList>
    </citation>
    <scope>NUCLEOTIDE SEQUENCE [LARGE SCALE GENOMIC DNA]</scope>
    <source>
        <strain evidence="5 6">CBS5Q-3</strain>
    </source>
</reference>
<feature type="transmembrane region" description="Helical" evidence="2">
    <location>
        <begin position="121"/>
        <end position="140"/>
    </location>
</feature>
<dbReference type="SMART" id="SM00052">
    <property type="entry name" value="EAL"/>
    <property type="match status" value="1"/>
</dbReference>
<name>A0A4Y8RNT9_9HYPH</name>
<accession>A0A4Y8RNT9</accession>
<dbReference type="InterPro" id="IPR043128">
    <property type="entry name" value="Rev_trsase/Diguanyl_cyclase"/>
</dbReference>
<evidence type="ECO:0000256" key="1">
    <source>
        <dbReference type="SAM" id="MobiDB-lite"/>
    </source>
</evidence>
<sequence length="692" mass="75717">MRLREINSFVSWLGARIDVSRRAMKPRELVDWFGLREAAPELVLAQFAELHRQVPLLYALLAVNSLAVAYTHHGFAPFWMTVLVPSALVAASLVRLGVWIVRRHKVWDATAARAELRKTHLLAALLSIGYVSWALSLNSYGGPDEHAHVAIFIAITVIGCILCLTNLPQAALSVTVVVTTPYLIYYLWTGNLVFKAVGLNMLLVTAVMIQVMLNNFAGFRQLVTSKGITERLSRDNLRMAHTDALTGLPNRRSFFDGLNERFDEAVKSASPLALGVIDLDHFKPVNDTYGHVVGDRLLEAVAERLREVSGPNLLMARLGGDEFAFLVDCDTGEALDLARRTCALMAEPFRIDNLTLVIGASCGIASLTEGVVDPHAMFDRADYVLYTSKASNRGGVTVYSADHETKIMSAKALEATLRAADLDAEMHLSLQPIVNGRHGTVAAVEALARWTSPILGNVPPDSFIAVAERSGLMHDLTLVLLKKALGIAARLPGEIKLSFNLSAHDITSPPTMLAIVAMVQRSGVDATRLIFEVTETAVIRDFNAAEHSIRLLRSLGCHVALDDFGTGYSSLSHLHRLPIDRVKIDRSFMPGCNSETGRNLLRSVRALCTSMEIVCIAEGVETDSQVSILRQLGYEFFQGYHYARPMPFEALEEWLAAREAAAETRLASGPTRAQTAAAWPDCAGSTERQSEA</sequence>
<feature type="transmembrane region" description="Helical" evidence="2">
    <location>
        <begin position="194"/>
        <end position="213"/>
    </location>
</feature>
<gene>
    <name evidence="5" type="ORF">E3C22_06390</name>
</gene>
<dbReference type="SUPFAM" id="SSF55073">
    <property type="entry name" value="Nucleotide cyclase"/>
    <property type="match status" value="1"/>
</dbReference>
<proteinExistence type="predicted"/>
<dbReference type="InterPro" id="IPR000160">
    <property type="entry name" value="GGDEF_dom"/>
</dbReference>
<keyword evidence="2" id="KW-1133">Transmembrane helix</keyword>
<dbReference type="SUPFAM" id="SSF141868">
    <property type="entry name" value="EAL domain-like"/>
    <property type="match status" value="1"/>
</dbReference>
<feature type="domain" description="EAL" evidence="3">
    <location>
        <begin position="410"/>
        <end position="659"/>
    </location>
</feature>
<dbReference type="InterPro" id="IPR052155">
    <property type="entry name" value="Biofilm_reg_signaling"/>
</dbReference>
<keyword evidence="2" id="KW-0472">Membrane</keyword>
<comment type="caution">
    <text evidence="5">The sequence shown here is derived from an EMBL/GenBank/DDBJ whole genome shotgun (WGS) entry which is preliminary data.</text>
</comment>
<dbReference type="InterPro" id="IPR029787">
    <property type="entry name" value="Nucleotide_cyclase"/>
</dbReference>
<dbReference type="InterPro" id="IPR035919">
    <property type="entry name" value="EAL_sf"/>
</dbReference>
<protein>
    <submittedName>
        <fullName evidence="5">EAL domain-containing protein</fullName>
    </submittedName>
</protein>
<dbReference type="EMBL" id="SOZD01000002">
    <property type="protein sequence ID" value="TFF25006.1"/>
    <property type="molecule type" value="Genomic_DNA"/>
</dbReference>
<dbReference type="SMART" id="SM00267">
    <property type="entry name" value="GGDEF"/>
    <property type="match status" value="1"/>
</dbReference>